<protein>
    <submittedName>
        <fullName evidence="1">Uncharacterized protein</fullName>
    </submittedName>
</protein>
<evidence type="ECO:0000313" key="2">
    <source>
        <dbReference type="Proteomes" id="UP000314294"/>
    </source>
</evidence>
<comment type="caution">
    <text evidence="1">The sequence shown here is derived from an EMBL/GenBank/DDBJ whole genome shotgun (WGS) entry which is preliminary data.</text>
</comment>
<reference evidence="1 2" key="1">
    <citation type="submission" date="2019-03" db="EMBL/GenBank/DDBJ databases">
        <title>First draft genome of Liparis tanakae, snailfish: a comprehensive survey of snailfish specific genes.</title>
        <authorList>
            <person name="Kim W."/>
            <person name="Song I."/>
            <person name="Jeong J.-H."/>
            <person name="Kim D."/>
            <person name="Kim S."/>
            <person name="Ryu S."/>
            <person name="Song J.Y."/>
            <person name="Lee S.K."/>
        </authorList>
    </citation>
    <scope>NUCLEOTIDE SEQUENCE [LARGE SCALE GENOMIC DNA]</scope>
    <source>
        <tissue evidence="1">Muscle</tissue>
    </source>
</reference>
<sequence>MFLRQHGGVSGVYLCGLTSSTAHTFPPARFIRRTDLWTSRMSASVASRTGTATHRSARPVFTKASWLTVRRSGACSFDVSHQRCFIAKITTSHFTYFDFKTANFAESRRRARLHLFRNDGSHAAYRSGLRQELR</sequence>
<name>A0A4Z2IDF4_9TELE</name>
<gene>
    <name evidence="1" type="ORF">EYF80_013749</name>
</gene>
<keyword evidence="2" id="KW-1185">Reference proteome</keyword>
<proteinExistence type="predicted"/>
<accession>A0A4Z2IDF4</accession>
<dbReference type="AlphaFoldDB" id="A0A4Z2IDF4"/>
<dbReference type="Proteomes" id="UP000314294">
    <property type="component" value="Unassembled WGS sequence"/>
</dbReference>
<dbReference type="EMBL" id="SRLO01000097">
    <property type="protein sequence ID" value="TNN75986.1"/>
    <property type="molecule type" value="Genomic_DNA"/>
</dbReference>
<organism evidence="1 2">
    <name type="scientific">Liparis tanakae</name>
    <name type="common">Tanaka's snailfish</name>
    <dbReference type="NCBI Taxonomy" id="230148"/>
    <lineage>
        <taxon>Eukaryota</taxon>
        <taxon>Metazoa</taxon>
        <taxon>Chordata</taxon>
        <taxon>Craniata</taxon>
        <taxon>Vertebrata</taxon>
        <taxon>Euteleostomi</taxon>
        <taxon>Actinopterygii</taxon>
        <taxon>Neopterygii</taxon>
        <taxon>Teleostei</taxon>
        <taxon>Neoteleostei</taxon>
        <taxon>Acanthomorphata</taxon>
        <taxon>Eupercaria</taxon>
        <taxon>Perciformes</taxon>
        <taxon>Cottioidei</taxon>
        <taxon>Cottales</taxon>
        <taxon>Liparidae</taxon>
        <taxon>Liparis</taxon>
    </lineage>
</organism>
<evidence type="ECO:0000313" key="1">
    <source>
        <dbReference type="EMBL" id="TNN75986.1"/>
    </source>
</evidence>